<proteinExistence type="predicted"/>
<feature type="region of interest" description="Disordered" evidence="1">
    <location>
        <begin position="23"/>
        <end position="42"/>
    </location>
</feature>
<protein>
    <submittedName>
        <fullName evidence="2">Uncharacterized protein</fullName>
    </submittedName>
</protein>
<comment type="caution">
    <text evidence="2">The sequence shown here is derived from an EMBL/GenBank/DDBJ whole genome shotgun (WGS) entry which is preliminary data.</text>
</comment>
<reference evidence="2" key="1">
    <citation type="journal article" date="2022" name="Int. J. Mol. Sci.">
        <title>Draft Genome of Tanacetum Coccineum: Genomic Comparison of Closely Related Tanacetum-Family Plants.</title>
        <authorList>
            <person name="Yamashiro T."/>
            <person name="Shiraishi A."/>
            <person name="Nakayama K."/>
            <person name="Satake H."/>
        </authorList>
    </citation>
    <scope>NUCLEOTIDE SEQUENCE</scope>
</reference>
<feature type="region of interest" description="Disordered" evidence="1">
    <location>
        <begin position="392"/>
        <end position="474"/>
    </location>
</feature>
<gene>
    <name evidence="2" type="ORF">Tco_1066375</name>
</gene>
<accession>A0ABQ5HAA4</accession>
<organism evidence="2 3">
    <name type="scientific">Tanacetum coccineum</name>
    <dbReference type="NCBI Taxonomy" id="301880"/>
    <lineage>
        <taxon>Eukaryota</taxon>
        <taxon>Viridiplantae</taxon>
        <taxon>Streptophyta</taxon>
        <taxon>Embryophyta</taxon>
        <taxon>Tracheophyta</taxon>
        <taxon>Spermatophyta</taxon>
        <taxon>Magnoliopsida</taxon>
        <taxon>eudicotyledons</taxon>
        <taxon>Gunneridae</taxon>
        <taxon>Pentapetalae</taxon>
        <taxon>asterids</taxon>
        <taxon>campanulids</taxon>
        <taxon>Asterales</taxon>
        <taxon>Asteraceae</taxon>
        <taxon>Asteroideae</taxon>
        <taxon>Anthemideae</taxon>
        <taxon>Anthemidinae</taxon>
        <taxon>Tanacetum</taxon>
    </lineage>
</organism>
<dbReference type="EMBL" id="BQNB010019378">
    <property type="protein sequence ID" value="GJT84658.1"/>
    <property type="molecule type" value="Genomic_DNA"/>
</dbReference>
<name>A0ABQ5HAA4_9ASTR</name>
<reference evidence="2" key="2">
    <citation type="submission" date="2022-01" db="EMBL/GenBank/DDBJ databases">
        <authorList>
            <person name="Yamashiro T."/>
            <person name="Shiraishi A."/>
            <person name="Satake H."/>
            <person name="Nakayama K."/>
        </authorList>
    </citation>
    <scope>NUCLEOTIDE SEQUENCE</scope>
</reference>
<evidence type="ECO:0000256" key="1">
    <source>
        <dbReference type="SAM" id="MobiDB-lite"/>
    </source>
</evidence>
<sequence>MDPSSSVGKTCLGENVIEISSDNAEGHRDWNSPKYLDTANSGGKKETKAMVFHKMETKENSDRFMAPCFFILNPEENDVEPVVVFGRSFLRLTKEIADFENQTVTIYLELDSFLDSTGEEEKIGDDWDLLLDNLDFGDILDIEGVDVPQFEEAEIKALAISICEIYSLLEEERPTIETMAYSDKYKKILDGICLDKMKLDEMNKEEKEAIIKFKGEALIEKKDLEAFTEGKYHECKKGDHDVKPLKGRAYRASERCSVPAKTSLDTTESDIDDEEEYVIQRNKFGAPIYRPKPASRGGASGWGYSQGGVRVGLWQKGVFVSTVNSRDSRGWGTGLCRSWVEQQGAFGLGLKQAKWAVVGLMREDSEGRVGLAKQRGNNEDIMYVPASPEHVPAIPNQLPVEPPLAPNPLKLDNDNLDAFDYDEEEDPKEDPEMDLDEEEEDPKIDVNDDEEEEEEPLPASPPPLSPLQTPPSVS</sequence>
<feature type="compositionally biased region" description="Acidic residues" evidence="1">
    <location>
        <begin position="414"/>
        <end position="456"/>
    </location>
</feature>
<dbReference type="Proteomes" id="UP001151760">
    <property type="component" value="Unassembled WGS sequence"/>
</dbReference>
<evidence type="ECO:0000313" key="3">
    <source>
        <dbReference type="Proteomes" id="UP001151760"/>
    </source>
</evidence>
<feature type="compositionally biased region" description="Pro residues" evidence="1">
    <location>
        <begin position="458"/>
        <end position="474"/>
    </location>
</feature>
<keyword evidence="3" id="KW-1185">Reference proteome</keyword>
<evidence type="ECO:0000313" key="2">
    <source>
        <dbReference type="EMBL" id="GJT84658.1"/>
    </source>
</evidence>